<gene>
    <name evidence="6" type="ORF">C8D91_1134</name>
</gene>
<keyword evidence="4" id="KW-0472">Membrane</keyword>
<reference evidence="6 7" key="1">
    <citation type="submission" date="2019-03" db="EMBL/GenBank/DDBJ databases">
        <title>Genomic Encyclopedia of Type Strains, Phase IV (KMG-IV): sequencing the most valuable type-strain genomes for metagenomic binning, comparative biology and taxonomic classification.</title>
        <authorList>
            <person name="Goeker M."/>
        </authorList>
    </citation>
    <scope>NUCLEOTIDE SEQUENCE [LARGE SCALE GENOMIC DNA]</scope>
    <source>
        <strain evidence="6 7">DSM 25488</strain>
    </source>
</reference>
<dbReference type="Pfam" id="PF07676">
    <property type="entry name" value="PD40"/>
    <property type="match status" value="1"/>
</dbReference>
<dbReference type="SUPFAM" id="SSF46894">
    <property type="entry name" value="C-terminal effector domain of the bipartite response regulators"/>
    <property type="match status" value="1"/>
</dbReference>
<evidence type="ECO:0000313" key="6">
    <source>
        <dbReference type="EMBL" id="TDR22642.1"/>
    </source>
</evidence>
<dbReference type="SUPFAM" id="SSF69304">
    <property type="entry name" value="Tricorn protease N-terminal domain"/>
    <property type="match status" value="1"/>
</dbReference>
<comment type="caution">
    <text evidence="6">The sequence shown here is derived from an EMBL/GenBank/DDBJ whole genome shotgun (WGS) entry which is preliminary data.</text>
</comment>
<keyword evidence="2 3" id="KW-0238">DNA-binding</keyword>
<dbReference type="InterPro" id="IPR011044">
    <property type="entry name" value="Quino_amine_DH_bsu"/>
</dbReference>
<dbReference type="CDD" id="cd00383">
    <property type="entry name" value="trans_reg_C"/>
    <property type="match status" value="1"/>
</dbReference>
<name>A0A4R6XRV3_9GAMM</name>
<dbReference type="InterPro" id="IPR016032">
    <property type="entry name" value="Sig_transdc_resp-reg_C-effctor"/>
</dbReference>
<evidence type="ECO:0000259" key="5">
    <source>
        <dbReference type="PROSITE" id="PS51755"/>
    </source>
</evidence>
<feature type="DNA-binding region" description="OmpR/PhoB-type" evidence="3">
    <location>
        <begin position="12"/>
        <end position="110"/>
    </location>
</feature>
<dbReference type="GO" id="GO:0003677">
    <property type="term" value="F:DNA binding"/>
    <property type="evidence" value="ECO:0007669"/>
    <property type="project" value="UniProtKB-UniRule"/>
</dbReference>
<dbReference type="AlphaFoldDB" id="A0A4R6XRV3"/>
<feature type="transmembrane region" description="Helical" evidence="4">
    <location>
        <begin position="125"/>
        <end position="142"/>
    </location>
</feature>
<evidence type="ECO:0000256" key="1">
    <source>
        <dbReference type="ARBA" id="ARBA00009820"/>
    </source>
</evidence>
<protein>
    <submittedName>
        <fullName evidence="6">DNA-binding winged helix-turn-helix (WHTH) protein</fullName>
    </submittedName>
</protein>
<dbReference type="GO" id="GO:0000160">
    <property type="term" value="P:phosphorelay signal transduction system"/>
    <property type="evidence" value="ECO:0007669"/>
    <property type="project" value="InterPro"/>
</dbReference>
<evidence type="ECO:0000256" key="3">
    <source>
        <dbReference type="PROSITE-ProRule" id="PRU01091"/>
    </source>
</evidence>
<dbReference type="Pfam" id="PF00486">
    <property type="entry name" value="Trans_reg_C"/>
    <property type="match status" value="1"/>
</dbReference>
<dbReference type="InterPro" id="IPR001867">
    <property type="entry name" value="OmpR/PhoB-type_DNA-bd"/>
</dbReference>
<feature type="domain" description="OmpR/PhoB-type" evidence="5">
    <location>
        <begin position="12"/>
        <end position="110"/>
    </location>
</feature>
<evidence type="ECO:0000256" key="4">
    <source>
        <dbReference type="SAM" id="Phobius"/>
    </source>
</evidence>
<accession>A0A4R6XRV3</accession>
<keyword evidence="7" id="KW-1185">Reference proteome</keyword>
<evidence type="ECO:0000313" key="7">
    <source>
        <dbReference type="Proteomes" id="UP000295724"/>
    </source>
</evidence>
<dbReference type="EMBL" id="SNZB01000002">
    <property type="protein sequence ID" value="TDR22642.1"/>
    <property type="molecule type" value="Genomic_DNA"/>
</dbReference>
<dbReference type="Gene3D" id="1.10.10.10">
    <property type="entry name" value="Winged helix-like DNA-binding domain superfamily/Winged helix DNA-binding domain"/>
    <property type="match status" value="1"/>
</dbReference>
<dbReference type="SMART" id="SM00862">
    <property type="entry name" value="Trans_reg_C"/>
    <property type="match status" value="1"/>
</dbReference>
<dbReference type="OrthoDB" id="626010at2"/>
<keyword evidence="4" id="KW-1133">Transmembrane helix</keyword>
<dbReference type="PANTHER" id="PTHR36842">
    <property type="entry name" value="PROTEIN TOLB HOMOLOG"/>
    <property type="match status" value="1"/>
</dbReference>
<dbReference type="InterPro" id="IPR011659">
    <property type="entry name" value="WD40"/>
</dbReference>
<evidence type="ECO:0000256" key="2">
    <source>
        <dbReference type="ARBA" id="ARBA00023125"/>
    </source>
</evidence>
<keyword evidence="4" id="KW-0812">Transmembrane</keyword>
<dbReference type="PROSITE" id="PS51755">
    <property type="entry name" value="OMPR_PHOB"/>
    <property type="match status" value="1"/>
</dbReference>
<dbReference type="SUPFAM" id="SSF50969">
    <property type="entry name" value="YVTN repeat-like/Quinoprotein amine dehydrogenase"/>
    <property type="match status" value="1"/>
</dbReference>
<dbReference type="Gene3D" id="2.120.10.30">
    <property type="entry name" value="TolB, C-terminal domain"/>
    <property type="match status" value="1"/>
</dbReference>
<comment type="similarity">
    <text evidence="1">Belongs to the TolB family.</text>
</comment>
<dbReference type="Proteomes" id="UP000295724">
    <property type="component" value="Unassembled WGS sequence"/>
</dbReference>
<dbReference type="InterPro" id="IPR011042">
    <property type="entry name" value="6-blade_b-propeller_TolB-like"/>
</dbReference>
<proteinExistence type="inferred from homology"/>
<dbReference type="RefSeq" id="WP_099019267.1">
    <property type="nucleotide sequence ID" value="NZ_NIHB01000002.1"/>
</dbReference>
<organism evidence="6 7">
    <name type="scientific">Marinicella litoralis</name>
    <dbReference type="NCBI Taxonomy" id="644220"/>
    <lineage>
        <taxon>Bacteria</taxon>
        <taxon>Pseudomonadati</taxon>
        <taxon>Pseudomonadota</taxon>
        <taxon>Gammaproteobacteria</taxon>
        <taxon>Lysobacterales</taxon>
        <taxon>Marinicellaceae</taxon>
        <taxon>Marinicella</taxon>
    </lineage>
</organism>
<sequence length="686" mass="78050">MKKVAESMQSKPIVWLIGEWRYHPDNGLLKNNNNEVRLSTQLNLVLSLLIEHAPNVVTRQQFLDHVWHDKYVNEDALSRTIAELRKILGDSASQAKYIKTIPKKGYQLTQMIEPLKARNVRVTKSVGVLLFTVSVLLLSVYFNQQESMESTLQTALAAASRVTFQPGMEQQSELSEDGAWLSYVRNDEQGSQIIIESMLDANQQQIIQLAHHSLSSPVFLSDQNLLIFTAREQSQCHLKSYHISKQLFVDLGTCFFNAESRTIDWNSVTQKLYYADQAVGDGEALVGISQLDLKSNEKSRLTFPASSNQQDWSPRVSPDQKYLSFSRGNQSVRNLWIKSFISGKEWPLTLGEHYSVSHDWYDDDHIVFDSDLSGSRQLWLLNIHEKSPVLLGAYGAQHPSFDQRRSTMTFQVVSYEANIWMFDTKNKSYQRLIHSTKYDNYPAFSPNGTQFLFSSNRQDQSSIWIYDFKQSKEKLLVTLPNVKLTRPSWHSNGRDILITTNDNKGYGTLVFNSETLQTHTLDFGQGHLASREYQGVFFALAKSKEVNNKILQLKAGKVTVLPPQSVSRFMILSDGRLVYSSSVEAGLFIYDPLTEKSQLLTPSVRMSAMNLWTAINQAVYFDLNSNQSAESSGIWRLDVTTGDQTFITSHRPYSVGTSLSVNRAEDRLLITRTDRAESDVLRTQLQ</sequence>
<dbReference type="GO" id="GO:0006355">
    <property type="term" value="P:regulation of DNA-templated transcription"/>
    <property type="evidence" value="ECO:0007669"/>
    <property type="project" value="InterPro"/>
</dbReference>
<dbReference type="InterPro" id="IPR036388">
    <property type="entry name" value="WH-like_DNA-bd_sf"/>
</dbReference>